<protein>
    <recommendedName>
        <fullName evidence="3">Ribosome maturation protein SDO1/SBDS N-terminal domain-containing protein</fullName>
    </recommendedName>
</protein>
<name>A0A367JFJ6_RHIAZ</name>
<gene>
    <name evidence="1" type="ORF">CU097_008544</name>
</gene>
<evidence type="ECO:0000313" key="2">
    <source>
        <dbReference type="Proteomes" id="UP000252139"/>
    </source>
</evidence>
<evidence type="ECO:0008006" key="3">
    <source>
        <dbReference type="Google" id="ProtNLM"/>
    </source>
</evidence>
<accession>A0A367JFJ6</accession>
<organism evidence="1 2">
    <name type="scientific">Rhizopus azygosporus</name>
    <name type="common">Rhizopus microsporus var. azygosporus</name>
    <dbReference type="NCBI Taxonomy" id="86630"/>
    <lineage>
        <taxon>Eukaryota</taxon>
        <taxon>Fungi</taxon>
        <taxon>Fungi incertae sedis</taxon>
        <taxon>Mucoromycota</taxon>
        <taxon>Mucoromycotina</taxon>
        <taxon>Mucoromycetes</taxon>
        <taxon>Mucorales</taxon>
        <taxon>Mucorineae</taxon>
        <taxon>Rhizopodaceae</taxon>
        <taxon>Rhizopus</taxon>
    </lineage>
</organism>
<proteinExistence type="predicted"/>
<dbReference type="EMBL" id="PJQL01001421">
    <property type="protein sequence ID" value="RCH88704.1"/>
    <property type="molecule type" value="Genomic_DNA"/>
</dbReference>
<sequence length="84" mass="9581">MPAKVVLNRTCGSDIFVYADPDMVKEWRHNHSAPLEFILTGNGTLERRASPIDLAAVGWFCISDYDTIIREILEEDEIKEINTE</sequence>
<keyword evidence="2" id="KW-1185">Reference proteome</keyword>
<comment type="caution">
    <text evidence="1">The sequence shown here is derived from an EMBL/GenBank/DDBJ whole genome shotgun (WGS) entry which is preliminary data.</text>
</comment>
<dbReference type="AlphaFoldDB" id="A0A367JFJ6"/>
<dbReference type="OrthoDB" id="10396667at2759"/>
<evidence type="ECO:0000313" key="1">
    <source>
        <dbReference type="EMBL" id="RCH88704.1"/>
    </source>
</evidence>
<reference evidence="1 2" key="1">
    <citation type="journal article" date="2018" name="G3 (Bethesda)">
        <title>Phylogenetic and Phylogenomic Definition of Rhizopus Species.</title>
        <authorList>
            <person name="Gryganskyi A.P."/>
            <person name="Golan J."/>
            <person name="Dolatabadi S."/>
            <person name="Mondo S."/>
            <person name="Robb S."/>
            <person name="Idnurm A."/>
            <person name="Muszewska A."/>
            <person name="Steczkiewicz K."/>
            <person name="Masonjones S."/>
            <person name="Liao H.L."/>
            <person name="Gajdeczka M.T."/>
            <person name="Anike F."/>
            <person name="Vuek A."/>
            <person name="Anishchenko I.M."/>
            <person name="Voigt K."/>
            <person name="de Hoog G.S."/>
            <person name="Smith M.E."/>
            <person name="Heitman J."/>
            <person name="Vilgalys R."/>
            <person name="Stajich J.E."/>
        </authorList>
    </citation>
    <scope>NUCLEOTIDE SEQUENCE [LARGE SCALE GENOMIC DNA]</scope>
    <source>
        <strain evidence="1 2">CBS 357.93</strain>
    </source>
</reference>
<dbReference type="Proteomes" id="UP000252139">
    <property type="component" value="Unassembled WGS sequence"/>
</dbReference>